<reference evidence="2 3" key="1">
    <citation type="submission" date="2016-04" db="EMBL/GenBank/DDBJ databases">
        <title>A degradative enzymes factory behind the ericoid mycorrhizal symbiosis.</title>
        <authorList>
            <consortium name="DOE Joint Genome Institute"/>
            <person name="Martino E."/>
            <person name="Morin E."/>
            <person name="Grelet G."/>
            <person name="Kuo A."/>
            <person name="Kohler A."/>
            <person name="Daghino S."/>
            <person name="Barry K."/>
            <person name="Choi C."/>
            <person name="Cichocki N."/>
            <person name="Clum A."/>
            <person name="Copeland A."/>
            <person name="Hainaut M."/>
            <person name="Haridas S."/>
            <person name="Labutti K."/>
            <person name="Lindquist E."/>
            <person name="Lipzen A."/>
            <person name="Khouja H.-R."/>
            <person name="Murat C."/>
            <person name="Ohm R."/>
            <person name="Olson A."/>
            <person name="Spatafora J."/>
            <person name="Veneault-Fourrey C."/>
            <person name="Henrissat B."/>
            <person name="Grigoriev I."/>
            <person name="Martin F."/>
            <person name="Perotto S."/>
        </authorList>
    </citation>
    <scope>NUCLEOTIDE SEQUENCE [LARGE SCALE GENOMIC DNA]</scope>
    <source>
        <strain evidence="2 3">F</strain>
    </source>
</reference>
<evidence type="ECO:0000256" key="1">
    <source>
        <dbReference type="SAM" id="MobiDB-lite"/>
    </source>
</evidence>
<proteinExistence type="predicted"/>
<organism evidence="2 3">
    <name type="scientific">Hyaloscypha variabilis (strain UAMH 11265 / GT02V1 / F)</name>
    <name type="common">Meliniomyces variabilis</name>
    <dbReference type="NCBI Taxonomy" id="1149755"/>
    <lineage>
        <taxon>Eukaryota</taxon>
        <taxon>Fungi</taxon>
        <taxon>Dikarya</taxon>
        <taxon>Ascomycota</taxon>
        <taxon>Pezizomycotina</taxon>
        <taxon>Leotiomycetes</taxon>
        <taxon>Helotiales</taxon>
        <taxon>Hyaloscyphaceae</taxon>
        <taxon>Hyaloscypha</taxon>
        <taxon>Hyaloscypha variabilis</taxon>
    </lineage>
</organism>
<name>A0A2J6S3T1_HYAVF</name>
<keyword evidence="3" id="KW-1185">Reference proteome</keyword>
<protein>
    <submittedName>
        <fullName evidence="2">Uncharacterized protein</fullName>
    </submittedName>
</protein>
<accession>A0A2J6S3T1</accession>
<evidence type="ECO:0000313" key="2">
    <source>
        <dbReference type="EMBL" id="PMD45430.1"/>
    </source>
</evidence>
<sequence>MGVISKVPSTGTATRSTTPPRSPRGFTSQLRIPRLESNLNTRLGCCLLNFLQGTIPIPRGFSPNFFKVQSTNGYELFSTRLLPTSPIVTSVGLSIPGLANIKIEIRVWKAFVNHENHYQVEAFATCCTRTDGILREGKKLLRSELTVGWWIPEEEGSSDLEHMEWEVVLRLLGRAGKRNFNMYGERRSEEEAEEFDRDQVALFYIGDRARVLGEY</sequence>
<dbReference type="AlphaFoldDB" id="A0A2J6S3T1"/>
<dbReference type="OrthoDB" id="3528182at2759"/>
<dbReference type="EMBL" id="KZ613940">
    <property type="protein sequence ID" value="PMD45430.1"/>
    <property type="molecule type" value="Genomic_DNA"/>
</dbReference>
<feature type="region of interest" description="Disordered" evidence="1">
    <location>
        <begin position="1"/>
        <end position="28"/>
    </location>
</feature>
<evidence type="ECO:0000313" key="3">
    <source>
        <dbReference type="Proteomes" id="UP000235786"/>
    </source>
</evidence>
<dbReference type="Proteomes" id="UP000235786">
    <property type="component" value="Unassembled WGS sequence"/>
</dbReference>
<gene>
    <name evidence="2" type="ORF">L207DRAFT_578345</name>
</gene>
<feature type="compositionally biased region" description="Low complexity" evidence="1">
    <location>
        <begin position="8"/>
        <end position="28"/>
    </location>
</feature>